<dbReference type="GO" id="GO:0120147">
    <property type="term" value="F:formylglycine-generating oxidase activity"/>
    <property type="evidence" value="ECO:0007669"/>
    <property type="project" value="TreeGrafter"/>
</dbReference>
<evidence type="ECO:0000259" key="3">
    <source>
        <dbReference type="Pfam" id="PF03781"/>
    </source>
</evidence>
<dbReference type="InterPro" id="IPR005532">
    <property type="entry name" value="SUMF_dom"/>
</dbReference>
<feature type="domain" description="Sulfatase-modifying factor enzyme-like" evidence="3">
    <location>
        <begin position="276"/>
        <end position="562"/>
    </location>
</feature>
<evidence type="ECO:0000259" key="2">
    <source>
        <dbReference type="Pfam" id="PF00534"/>
    </source>
</evidence>
<dbReference type="Pfam" id="PF03781">
    <property type="entry name" value="FGE-sulfatase"/>
    <property type="match status" value="1"/>
</dbReference>
<protein>
    <submittedName>
        <fullName evidence="4">Uncharacterized protein</fullName>
    </submittedName>
</protein>
<feature type="domain" description="Glycosyl transferase family 1" evidence="2">
    <location>
        <begin position="738"/>
        <end position="891"/>
    </location>
</feature>
<name>A0AAE0EP33_9CHLO</name>
<dbReference type="InterPro" id="IPR016187">
    <property type="entry name" value="CTDL_fold"/>
</dbReference>
<dbReference type="PANTHER" id="PTHR23150:SF19">
    <property type="entry name" value="FORMYLGLYCINE-GENERATING ENZYME"/>
    <property type="match status" value="1"/>
</dbReference>
<dbReference type="SUPFAM" id="SSF53756">
    <property type="entry name" value="UDP-Glycosyltransferase/glycogen phosphorylase"/>
    <property type="match status" value="1"/>
</dbReference>
<accession>A0AAE0EP33</accession>
<dbReference type="Gene3D" id="3.40.50.2000">
    <property type="entry name" value="Glycogen Phosphorylase B"/>
    <property type="match status" value="2"/>
</dbReference>
<reference evidence="4 5" key="1">
    <citation type="journal article" date="2015" name="Genome Biol. Evol.">
        <title>Comparative Genomics of a Bacterivorous Green Alga Reveals Evolutionary Causalities and Consequences of Phago-Mixotrophic Mode of Nutrition.</title>
        <authorList>
            <person name="Burns J.A."/>
            <person name="Paasch A."/>
            <person name="Narechania A."/>
            <person name="Kim E."/>
        </authorList>
    </citation>
    <scope>NUCLEOTIDE SEQUENCE [LARGE SCALE GENOMIC DNA]</scope>
    <source>
        <strain evidence="4 5">PLY_AMNH</strain>
    </source>
</reference>
<dbReference type="Pfam" id="PF00534">
    <property type="entry name" value="Glycos_transf_1"/>
    <property type="match status" value="1"/>
</dbReference>
<dbReference type="InterPro" id="IPR051043">
    <property type="entry name" value="Sulfatase_Mod_Factor_Kinase"/>
</dbReference>
<organism evidence="4 5">
    <name type="scientific">Cymbomonas tetramitiformis</name>
    <dbReference type="NCBI Taxonomy" id="36881"/>
    <lineage>
        <taxon>Eukaryota</taxon>
        <taxon>Viridiplantae</taxon>
        <taxon>Chlorophyta</taxon>
        <taxon>Pyramimonadophyceae</taxon>
        <taxon>Pyramimonadales</taxon>
        <taxon>Pyramimonadaceae</taxon>
        <taxon>Cymbomonas</taxon>
    </lineage>
</organism>
<dbReference type="InterPro" id="IPR001296">
    <property type="entry name" value="Glyco_trans_1"/>
</dbReference>
<dbReference type="InterPro" id="IPR042095">
    <property type="entry name" value="SUMF_sf"/>
</dbReference>
<gene>
    <name evidence="4" type="ORF">CYMTET_54379</name>
</gene>
<evidence type="ECO:0000313" key="4">
    <source>
        <dbReference type="EMBL" id="KAK3235416.1"/>
    </source>
</evidence>
<evidence type="ECO:0000313" key="5">
    <source>
        <dbReference type="Proteomes" id="UP001190700"/>
    </source>
</evidence>
<keyword evidence="1" id="KW-0808">Transferase</keyword>
<comment type="caution">
    <text evidence="4">The sequence shown here is derived from an EMBL/GenBank/DDBJ whole genome shotgun (WGS) entry which is preliminary data.</text>
</comment>
<dbReference type="Proteomes" id="UP001190700">
    <property type="component" value="Unassembled WGS sequence"/>
</dbReference>
<dbReference type="GO" id="GO:0016757">
    <property type="term" value="F:glycosyltransferase activity"/>
    <property type="evidence" value="ECO:0007669"/>
    <property type="project" value="UniProtKB-KW"/>
</dbReference>
<dbReference type="PANTHER" id="PTHR23150">
    <property type="entry name" value="SULFATASE MODIFYING FACTOR 1, 2"/>
    <property type="match status" value="1"/>
</dbReference>
<evidence type="ECO:0000256" key="1">
    <source>
        <dbReference type="ARBA" id="ARBA00022676"/>
    </source>
</evidence>
<dbReference type="SUPFAM" id="SSF56436">
    <property type="entry name" value="C-type lectin-like"/>
    <property type="match status" value="1"/>
</dbReference>
<keyword evidence="1" id="KW-0328">Glycosyltransferase</keyword>
<sequence>MSWGHLLFQKTTTVQAIGKSSENLHSRFDMAQRDNVLHGLHSPPSTCEIESLDLYASLEQKTQQLGSSVLKAYFEDAHARTRGALNGLLPLEEDWEGPREPFLWALGSVAHFYETMVLRIVEPTCLPPLLKNLSDEQCAALFGSSTACPESRWAELKTLSDELPSVSDMLKYLERTTVMLVERVSGRAGAMLSPAETYLYMYGVLHEHWNVEQLIQIRQKLRLPAPPPYRPVGTVPYNACGESFSFTATAYASSLTEEFPIDEAKSGQEGRPAWDPVCIPAGSYFLGARRDAPWAFDAEKCGHTVQVPRFDLGRTCVTNEQFARFIEARGYQRREFWDHEGWKWLSAASKIQKRIAPLYWVPLTNDGNSPRAPAPRNALSSRWATVRFDKMVPLDPGAPVVHVSWYEASAYCCWAGKRLPTEAEWEIAAATEPLNGDRTRYDGLEGTRLYPWGEDPPTPDRCNLDAFRAGPVDVAAFPETGTSGWGCLNMLGNVWEWTSTTFYPYPGFKLDYPFRENSAPTFGCRKVAKGGCFLTSAPVARVRYRHSFRPEDDAGYAGFRAVGSGARTILLLSKLGAGTGNDTTAQRFANLFEARGFHVVKRSAGPFPSSTSSARAEVEAINPAVIVAIHTFHSAAKVAYDGCPPLITVLGGTDMNTDVDRSASHLSRIQEVFRRSHTVVALSEPMRARAELIIDKLSPRPALVNIPQGVAIPQGWPLPKWASIEVDQLHALRIQFPGAKICLLVAGLRPVKDVLFLVDYFDTLSKAQAVSEGSSRATKYFLVLIGPVMEEEYGDMVNARLQQSPDQVAQYLGTFNRDWTLQAMQDSDCVVNTSLSEGCAGALVEAMALGVPILARDIPGNRALLESGTHDVICDSEESKGCGDSAASVLNELLFETSVDFHTKFMKVCNDQSFRDKVVGAGKMLASALSTLEKNRWDLVLHSAF</sequence>
<dbReference type="AlphaFoldDB" id="A0AAE0EP33"/>
<dbReference type="EMBL" id="LGRX02035293">
    <property type="protein sequence ID" value="KAK3235416.1"/>
    <property type="molecule type" value="Genomic_DNA"/>
</dbReference>
<dbReference type="Gene3D" id="3.90.1580.10">
    <property type="entry name" value="paralog of FGE (formylglycine-generating enzyme)"/>
    <property type="match status" value="1"/>
</dbReference>
<keyword evidence="5" id="KW-1185">Reference proteome</keyword>
<proteinExistence type="predicted"/>